<dbReference type="CDD" id="cd10032">
    <property type="entry name" value="UDG-F6_HDG"/>
    <property type="match status" value="1"/>
</dbReference>
<dbReference type="InterPro" id="IPR005122">
    <property type="entry name" value="Uracil-DNA_glycosylase-like"/>
</dbReference>
<evidence type="ECO:0000259" key="1">
    <source>
        <dbReference type="SMART" id="SM00986"/>
    </source>
</evidence>
<dbReference type="SMART" id="SM00987">
    <property type="entry name" value="UreE_C"/>
    <property type="match status" value="1"/>
</dbReference>
<dbReference type="SUPFAM" id="SSF52141">
    <property type="entry name" value="Uracil-DNA glycosylase-like"/>
    <property type="match status" value="1"/>
</dbReference>
<dbReference type="AlphaFoldDB" id="E6PQ30"/>
<protein>
    <submittedName>
        <fullName evidence="2">Putative G:T/U mismatch-specific DNA glycosylase</fullName>
    </submittedName>
</protein>
<accession>E6PQ30</accession>
<dbReference type="Gene3D" id="3.40.470.10">
    <property type="entry name" value="Uracil-DNA glycosylase-like domain"/>
    <property type="match status" value="1"/>
</dbReference>
<dbReference type="InterPro" id="IPR036895">
    <property type="entry name" value="Uracil-DNA_glycosylase-like_sf"/>
</dbReference>
<dbReference type="SMART" id="SM00986">
    <property type="entry name" value="UDG"/>
    <property type="match status" value="1"/>
</dbReference>
<comment type="caution">
    <text evidence="2">The sequence shown here is derived from an EMBL/GenBank/DDBJ whole genome shotgun (WGS) entry which is preliminary data.</text>
</comment>
<gene>
    <name evidence="2" type="ORF">CARN2_1644</name>
</gene>
<name>E6PQ30_9ZZZZ</name>
<reference evidence="2" key="1">
    <citation type="submission" date="2009-10" db="EMBL/GenBank/DDBJ databases">
        <title>Diversity of trophic interactions inside an arsenic-rich microbial ecosystem.</title>
        <authorList>
            <person name="Bertin P.N."/>
            <person name="Heinrich-Salmeron A."/>
            <person name="Pelletier E."/>
            <person name="Goulhen-Chollet F."/>
            <person name="Arsene-Ploetze F."/>
            <person name="Gallien S."/>
            <person name="Calteau A."/>
            <person name="Vallenet D."/>
            <person name="Casiot C."/>
            <person name="Chane-Woon-Ming B."/>
            <person name="Giloteaux L."/>
            <person name="Barakat M."/>
            <person name="Bonnefoy V."/>
            <person name="Bruneel O."/>
            <person name="Chandler M."/>
            <person name="Cleiss J."/>
            <person name="Duran R."/>
            <person name="Elbaz-Poulichet F."/>
            <person name="Fonknechten N."/>
            <person name="Lauga B."/>
            <person name="Mornico D."/>
            <person name="Ortet P."/>
            <person name="Schaeffer C."/>
            <person name="Siguier P."/>
            <person name="Alexander Thil Smith A."/>
            <person name="Van Dorsselaer A."/>
            <person name="Weissenbach J."/>
            <person name="Medigue C."/>
            <person name="Le Paslier D."/>
        </authorList>
    </citation>
    <scope>NUCLEOTIDE SEQUENCE</scope>
</reference>
<proteinExistence type="predicted"/>
<feature type="domain" description="Uracil-DNA glycosylase-like" evidence="1">
    <location>
        <begin position="13"/>
        <end position="163"/>
    </location>
</feature>
<evidence type="ECO:0000313" key="2">
    <source>
        <dbReference type="EMBL" id="CBH97034.1"/>
    </source>
</evidence>
<dbReference type="NCBIfam" id="TIGR04274">
    <property type="entry name" value="hypoxanDNAglyco"/>
    <property type="match status" value="1"/>
</dbReference>
<dbReference type="EMBL" id="CABM01000040">
    <property type="protein sequence ID" value="CBH97034.1"/>
    <property type="molecule type" value="Genomic_DNA"/>
</dbReference>
<dbReference type="Pfam" id="PF03167">
    <property type="entry name" value="UDG"/>
    <property type="match status" value="1"/>
</dbReference>
<dbReference type="InterPro" id="IPR026353">
    <property type="entry name" value="Hypoxan-DNA_Glyclase"/>
</dbReference>
<sequence>MPPPSPTRLQGLPPAAGAQTRLLLLGSFPSRASLQAQQYYAHPRNQFWPLLAALFELDLMRLDYAARLQAVMARGLGIWDVYAACEREGSLDTAITQAQPNDLPGLVARLPRLQAIAHNGGESARMMRSTASLAPFCHRLPSTSPANASWSFVRKLEAWRLVFARHGLIAGEGSVHQPDFNQALHSEHASIQARNSQG</sequence>
<organism evidence="2">
    <name type="scientific">mine drainage metagenome</name>
    <dbReference type="NCBI Taxonomy" id="410659"/>
    <lineage>
        <taxon>unclassified sequences</taxon>
        <taxon>metagenomes</taxon>
        <taxon>ecological metagenomes</taxon>
    </lineage>
</organism>